<dbReference type="CDD" id="cd08422">
    <property type="entry name" value="PBP2_CrgA_like"/>
    <property type="match status" value="1"/>
</dbReference>
<proteinExistence type="inferred from homology"/>
<gene>
    <name evidence="6" type="ORF">PPSIR1_39930</name>
</gene>
<dbReference type="PANTHER" id="PTHR30537">
    <property type="entry name" value="HTH-TYPE TRANSCRIPTIONAL REGULATOR"/>
    <property type="match status" value="1"/>
</dbReference>
<evidence type="ECO:0000256" key="1">
    <source>
        <dbReference type="ARBA" id="ARBA00009437"/>
    </source>
</evidence>
<dbReference type="AlphaFoldDB" id="A6FYB6"/>
<sequence length="307" mass="33558">MELLLRVAETGSMTLAARQMNRTPAAVSASVKRLEAELGVRVFDRTTRSVQPTDEGLLVLEGCQDVVERWQQALEGIRGAERELAGSIHVSAPADTSYQVLAPVAVEVAAAHPKLDIVVHSSDAVHHLHRDAIDMAIRYGPLQDSALTARKLAQWPGVLVASPAYLEQHGQPERPEQLADHRLLTLQLSSIPNRSWSLRSEAGPRQLEIESNLCGDGYLTRRWASEGRGVALKSLFDVIDDLESGRLVRVLPAYSSGPMPIHALFPSRRYMPARVRAFDIALSAAFEARSGRCAAWLRSQSPGQSPG</sequence>
<dbReference type="PANTHER" id="PTHR30537:SF21">
    <property type="entry name" value="HTH-TYPE TRANSCRIPTIONAL REGULATOR SINR-RELATED"/>
    <property type="match status" value="1"/>
</dbReference>
<keyword evidence="7" id="KW-1185">Reference proteome</keyword>
<comment type="caution">
    <text evidence="6">The sequence shown here is derived from an EMBL/GenBank/DDBJ whole genome shotgun (WGS) entry which is preliminary data.</text>
</comment>
<dbReference type="PROSITE" id="PS50931">
    <property type="entry name" value="HTH_LYSR"/>
    <property type="match status" value="1"/>
</dbReference>
<dbReference type="Pfam" id="PF03466">
    <property type="entry name" value="LysR_substrate"/>
    <property type="match status" value="1"/>
</dbReference>
<comment type="similarity">
    <text evidence="1">Belongs to the LysR transcriptional regulatory family.</text>
</comment>
<dbReference type="STRING" id="391625.PPSIR1_39930"/>
<reference evidence="6 7" key="1">
    <citation type="submission" date="2007-06" db="EMBL/GenBank/DDBJ databases">
        <authorList>
            <person name="Shimkets L."/>
            <person name="Ferriera S."/>
            <person name="Johnson J."/>
            <person name="Kravitz S."/>
            <person name="Beeson K."/>
            <person name="Sutton G."/>
            <person name="Rogers Y.-H."/>
            <person name="Friedman R."/>
            <person name="Frazier M."/>
            <person name="Venter J.C."/>
        </authorList>
    </citation>
    <scope>NUCLEOTIDE SEQUENCE [LARGE SCALE GENOMIC DNA]</scope>
    <source>
        <strain evidence="6 7">SIR-1</strain>
    </source>
</reference>
<dbReference type="FunFam" id="1.10.10.10:FF:000001">
    <property type="entry name" value="LysR family transcriptional regulator"/>
    <property type="match status" value="1"/>
</dbReference>
<dbReference type="GO" id="GO:0003700">
    <property type="term" value="F:DNA-binding transcription factor activity"/>
    <property type="evidence" value="ECO:0007669"/>
    <property type="project" value="InterPro"/>
</dbReference>
<name>A6FYB6_9BACT</name>
<keyword evidence="4" id="KW-0804">Transcription</keyword>
<dbReference type="InterPro" id="IPR036388">
    <property type="entry name" value="WH-like_DNA-bd_sf"/>
</dbReference>
<dbReference type="Gene3D" id="1.10.10.10">
    <property type="entry name" value="Winged helix-like DNA-binding domain superfamily/Winged helix DNA-binding domain"/>
    <property type="match status" value="1"/>
</dbReference>
<dbReference type="Gene3D" id="3.40.190.290">
    <property type="match status" value="1"/>
</dbReference>
<evidence type="ECO:0000259" key="5">
    <source>
        <dbReference type="PROSITE" id="PS50931"/>
    </source>
</evidence>
<evidence type="ECO:0000256" key="4">
    <source>
        <dbReference type="ARBA" id="ARBA00023163"/>
    </source>
</evidence>
<dbReference type="SUPFAM" id="SSF46785">
    <property type="entry name" value="Winged helix' DNA-binding domain"/>
    <property type="match status" value="1"/>
</dbReference>
<dbReference type="InterPro" id="IPR000847">
    <property type="entry name" value="LysR_HTH_N"/>
</dbReference>
<dbReference type="Proteomes" id="UP000005801">
    <property type="component" value="Unassembled WGS sequence"/>
</dbReference>
<dbReference type="EMBL" id="ABCS01000003">
    <property type="protein sequence ID" value="EDM81495.1"/>
    <property type="molecule type" value="Genomic_DNA"/>
</dbReference>
<protein>
    <submittedName>
        <fullName evidence="6">Probable transcriptional regulator, LysR family protein</fullName>
    </submittedName>
</protein>
<dbReference type="GO" id="GO:0043565">
    <property type="term" value="F:sequence-specific DNA binding"/>
    <property type="evidence" value="ECO:0007669"/>
    <property type="project" value="TreeGrafter"/>
</dbReference>
<accession>A6FYB6</accession>
<organism evidence="6 7">
    <name type="scientific">Plesiocystis pacifica SIR-1</name>
    <dbReference type="NCBI Taxonomy" id="391625"/>
    <lineage>
        <taxon>Bacteria</taxon>
        <taxon>Pseudomonadati</taxon>
        <taxon>Myxococcota</taxon>
        <taxon>Polyangia</taxon>
        <taxon>Nannocystales</taxon>
        <taxon>Nannocystaceae</taxon>
        <taxon>Plesiocystis</taxon>
    </lineage>
</organism>
<keyword evidence="2" id="KW-0805">Transcription regulation</keyword>
<dbReference type="Pfam" id="PF00126">
    <property type="entry name" value="HTH_1"/>
    <property type="match status" value="1"/>
</dbReference>
<evidence type="ECO:0000256" key="2">
    <source>
        <dbReference type="ARBA" id="ARBA00023015"/>
    </source>
</evidence>
<evidence type="ECO:0000313" key="6">
    <source>
        <dbReference type="EMBL" id="EDM81495.1"/>
    </source>
</evidence>
<dbReference type="eggNOG" id="COG0583">
    <property type="taxonomic scope" value="Bacteria"/>
</dbReference>
<dbReference type="InterPro" id="IPR005119">
    <property type="entry name" value="LysR_subst-bd"/>
</dbReference>
<dbReference type="GO" id="GO:0006351">
    <property type="term" value="P:DNA-templated transcription"/>
    <property type="evidence" value="ECO:0007669"/>
    <property type="project" value="TreeGrafter"/>
</dbReference>
<feature type="domain" description="HTH lysR-type" evidence="5">
    <location>
        <begin position="1"/>
        <end position="53"/>
    </location>
</feature>
<keyword evidence="3" id="KW-0238">DNA-binding</keyword>
<dbReference type="RefSeq" id="WP_006969465.1">
    <property type="nucleotide sequence ID" value="NZ_ABCS01000003.1"/>
</dbReference>
<evidence type="ECO:0000256" key="3">
    <source>
        <dbReference type="ARBA" id="ARBA00023125"/>
    </source>
</evidence>
<dbReference type="InterPro" id="IPR058163">
    <property type="entry name" value="LysR-type_TF_proteobact-type"/>
</dbReference>
<dbReference type="InterPro" id="IPR036390">
    <property type="entry name" value="WH_DNA-bd_sf"/>
</dbReference>
<dbReference type="SUPFAM" id="SSF53850">
    <property type="entry name" value="Periplasmic binding protein-like II"/>
    <property type="match status" value="1"/>
</dbReference>
<evidence type="ECO:0000313" key="7">
    <source>
        <dbReference type="Proteomes" id="UP000005801"/>
    </source>
</evidence>